<dbReference type="Gene3D" id="3.30.565.10">
    <property type="entry name" value="Histidine kinase-like ATPase, C-terminal domain"/>
    <property type="match status" value="1"/>
</dbReference>
<dbReference type="SUPFAM" id="SSF55874">
    <property type="entry name" value="ATPase domain of HSP90 chaperone/DNA topoisomerase II/histidine kinase"/>
    <property type="match status" value="1"/>
</dbReference>
<dbReference type="Pfam" id="PF00072">
    <property type="entry name" value="Response_reg"/>
    <property type="match status" value="1"/>
</dbReference>
<dbReference type="SMART" id="SM00086">
    <property type="entry name" value="PAC"/>
    <property type="match status" value="4"/>
</dbReference>
<keyword evidence="16" id="KW-1185">Reference proteome</keyword>
<evidence type="ECO:0000256" key="5">
    <source>
        <dbReference type="ARBA" id="ARBA00022741"/>
    </source>
</evidence>
<keyword evidence="5" id="KW-0547">Nucleotide-binding</keyword>
<sequence length="1088" mass="119950">MADPKTNRAALRVVEEEIERLRVQAARLRAALNLPTDEEAGDQALSVLESVTEHAIVTTDLDGRIIGWNSGAVNNLGWSEAEALGRDAATLFFTPEDIANHRPEHEMTLAREMGHVSDERWHVNKNGRFYAQGQMTPLLDRQGAHVGYVKVFRDRTGQRMAEDAAQAAVDELRQMTDALPILIAVVGADHRYRFANRHYETWFGVPHDRIVGLHLRDLVGEEAYRDRLPQIERALAGELVDYDGYLPDKDGNRRDCNILYIPRRTAEGGVDGFYVQVVDITDRMRAAEQARRADERIHLALEAGAVHGTWVWDVVEDRFTADARFARTFSLDPAAMERGVPLAEVVKSIDPTDEPGVRAKIAAALAQGGRYRAEYRVRQLDGSYLWVEANGHVITDADGKALRFPGVLVNIEQRKVAELYQNALLDLGDRLRALDEAADVAFASAEIVGTTMASLRAGYAVADPERCSVVVERDWRADPDIPSVVGPHSFADYGTYFADLLRGEVVAITDVTRDPRTATDCRKLLALSIRSLLNVPLLDEGRLSGVFFLHYDKPYAWTEEEIAFARGVTDRTWAAMTKAAADKALHQLNDTLEQRVEAAVAERDRLWQTSRDLLVVIDREGHFKAVNPAWVREFGHAEADMTGARVADFVHPDDRGVFQRLDEHLKGLNAAMEVRMRLRDGSYRLVDWIVAAMEDGWYATGRDVTEQRRVEEQLRQSQKMEAVGQLTGGMAHDFNNLLQAMSGCLQLIGRRAGHVAGVEKILDSGRQAVDRGASMIRQLMAFSRRQSLQPEIFDVRDRLLGMRSFLDRALRADIQLEFDLQAGLWAVTADPVQFELAVLNLATNARDAIPTDGRVVIGAGNVELDGDEGLSGSFVEVWVRDSGRGIAPEALHRVFEPFFTTKPMGKGTGLGLAQVYGFCRQSGGNATVESVEGRGTTVALLLPCAKEGATARELPRRAVTAGGDARVLLVEDDPVVAPVIMAALEDLGYRVIRAASGEEALDRLKRGEAVDLLFTDVVMPGEIDGVALARAARRLLPGLAVVLTTGYSEDRAGLDGLPVLPKPYRIEDLAAVIKAELERAGVAGTDTP</sequence>
<dbReference type="EC" id="2.7.13.3" evidence="2"/>
<keyword evidence="4" id="KW-0808">Transferase</keyword>
<dbReference type="InterPro" id="IPR001610">
    <property type="entry name" value="PAC"/>
</dbReference>
<evidence type="ECO:0000256" key="8">
    <source>
        <dbReference type="ARBA" id="ARBA00023012"/>
    </source>
</evidence>
<dbReference type="OrthoDB" id="9796100at2"/>
<feature type="domain" description="PAC" evidence="13">
    <location>
        <begin position="371"/>
        <end position="423"/>
    </location>
</feature>
<dbReference type="GO" id="GO:0005524">
    <property type="term" value="F:ATP binding"/>
    <property type="evidence" value="ECO:0007669"/>
    <property type="project" value="UniProtKB-KW"/>
</dbReference>
<dbReference type="CDD" id="cd00130">
    <property type="entry name" value="PAS"/>
    <property type="match status" value="4"/>
</dbReference>
<feature type="modified residue" description="4-aspartylphosphate" evidence="9">
    <location>
        <position position="1016"/>
    </location>
</feature>
<evidence type="ECO:0000259" key="11">
    <source>
        <dbReference type="PROSITE" id="PS50110"/>
    </source>
</evidence>
<comment type="caution">
    <text evidence="15">The sequence shown here is derived from an EMBL/GenBank/DDBJ whole genome shotgun (WGS) entry which is preliminary data.</text>
</comment>
<dbReference type="Pfam" id="PF08447">
    <property type="entry name" value="PAS_3"/>
    <property type="match status" value="1"/>
</dbReference>
<dbReference type="AlphaFoldDB" id="A0A3S0WLC7"/>
<dbReference type="InterPro" id="IPR003661">
    <property type="entry name" value="HisK_dim/P_dom"/>
</dbReference>
<evidence type="ECO:0000256" key="9">
    <source>
        <dbReference type="PROSITE-ProRule" id="PRU00169"/>
    </source>
</evidence>
<evidence type="ECO:0000256" key="2">
    <source>
        <dbReference type="ARBA" id="ARBA00012438"/>
    </source>
</evidence>
<feature type="domain" description="Histidine kinase" evidence="10">
    <location>
        <begin position="729"/>
        <end position="946"/>
    </location>
</feature>
<accession>A0A3S0WLC7</accession>
<dbReference type="InterPro" id="IPR035965">
    <property type="entry name" value="PAS-like_dom_sf"/>
</dbReference>
<dbReference type="PANTHER" id="PTHR43065:SF42">
    <property type="entry name" value="TWO-COMPONENT SENSOR PPRA"/>
    <property type="match status" value="1"/>
</dbReference>
<dbReference type="NCBIfam" id="TIGR00229">
    <property type="entry name" value="sensory_box"/>
    <property type="match status" value="3"/>
</dbReference>
<evidence type="ECO:0000256" key="1">
    <source>
        <dbReference type="ARBA" id="ARBA00000085"/>
    </source>
</evidence>
<dbReference type="SMART" id="SM00448">
    <property type="entry name" value="REC"/>
    <property type="match status" value="1"/>
</dbReference>
<dbReference type="Gene3D" id="3.30.450.20">
    <property type="entry name" value="PAS domain"/>
    <property type="match status" value="4"/>
</dbReference>
<reference evidence="15 16" key="1">
    <citation type="submission" date="2018-12" db="EMBL/GenBank/DDBJ databases">
        <authorList>
            <person name="Yang Y."/>
        </authorList>
    </citation>
    <scope>NUCLEOTIDE SEQUENCE [LARGE SCALE GENOMIC DNA]</scope>
    <source>
        <strain evidence="15 16">GSF71</strain>
    </source>
</reference>
<keyword evidence="6" id="KW-0418">Kinase</keyword>
<dbReference type="InterPro" id="IPR036890">
    <property type="entry name" value="HATPase_C_sf"/>
</dbReference>
<feature type="domain" description="PAS" evidence="12">
    <location>
        <begin position="47"/>
        <end position="112"/>
    </location>
</feature>
<evidence type="ECO:0000313" key="16">
    <source>
        <dbReference type="Proteomes" id="UP000280346"/>
    </source>
</evidence>
<dbReference type="InterPro" id="IPR001763">
    <property type="entry name" value="Rhodanese-like_dom"/>
</dbReference>
<evidence type="ECO:0000259" key="13">
    <source>
        <dbReference type="PROSITE" id="PS50113"/>
    </source>
</evidence>
<name>A0A3S0WLC7_9PROT</name>
<dbReference type="SMART" id="SM00387">
    <property type="entry name" value="HATPase_c"/>
    <property type="match status" value="1"/>
</dbReference>
<feature type="domain" description="Rhodanese" evidence="14">
    <location>
        <begin position="356"/>
        <end position="395"/>
    </location>
</feature>
<dbReference type="RefSeq" id="WP_126999342.1">
    <property type="nucleotide sequence ID" value="NZ_JBNPXW010000003.1"/>
</dbReference>
<dbReference type="Gene3D" id="1.10.287.130">
    <property type="match status" value="1"/>
</dbReference>
<evidence type="ECO:0000259" key="12">
    <source>
        <dbReference type="PROSITE" id="PS50112"/>
    </source>
</evidence>
<dbReference type="PROSITE" id="PS50113">
    <property type="entry name" value="PAC"/>
    <property type="match status" value="2"/>
</dbReference>
<dbReference type="SMART" id="SM00388">
    <property type="entry name" value="HisKA"/>
    <property type="match status" value="1"/>
</dbReference>
<evidence type="ECO:0000256" key="4">
    <source>
        <dbReference type="ARBA" id="ARBA00022679"/>
    </source>
</evidence>
<dbReference type="Pfam" id="PF02518">
    <property type="entry name" value="HATPase_c"/>
    <property type="match status" value="1"/>
</dbReference>
<proteinExistence type="predicted"/>
<dbReference type="InterPro" id="IPR003018">
    <property type="entry name" value="GAF"/>
</dbReference>
<evidence type="ECO:0000256" key="7">
    <source>
        <dbReference type="ARBA" id="ARBA00022840"/>
    </source>
</evidence>
<dbReference type="InterPro" id="IPR013656">
    <property type="entry name" value="PAS_4"/>
</dbReference>
<evidence type="ECO:0000259" key="14">
    <source>
        <dbReference type="PROSITE" id="PS50206"/>
    </source>
</evidence>
<dbReference type="InterPro" id="IPR013767">
    <property type="entry name" value="PAS_fold"/>
</dbReference>
<evidence type="ECO:0000259" key="10">
    <source>
        <dbReference type="PROSITE" id="PS50109"/>
    </source>
</evidence>
<dbReference type="InterPro" id="IPR000700">
    <property type="entry name" value="PAS-assoc_C"/>
</dbReference>
<dbReference type="Gene3D" id="3.40.50.2300">
    <property type="match status" value="1"/>
</dbReference>
<dbReference type="SMART" id="SM00091">
    <property type="entry name" value="PAS"/>
    <property type="match status" value="4"/>
</dbReference>
<dbReference type="SUPFAM" id="SSF55781">
    <property type="entry name" value="GAF domain-like"/>
    <property type="match status" value="1"/>
</dbReference>
<dbReference type="InterPro" id="IPR001789">
    <property type="entry name" value="Sig_transdc_resp-reg_receiver"/>
</dbReference>
<dbReference type="InterPro" id="IPR004358">
    <property type="entry name" value="Sig_transdc_His_kin-like_C"/>
</dbReference>
<dbReference type="PRINTS" id="PR00344">
    <property type="entry name" value="BCTRLSENSOR"/>
</dbReference>
<dbReference type="GO" id="GO:0000155">
    <property type="term" value="F:phosphorelay sensor kinase activity"/>
    <property type="evidence" value="ECO:0007669"/>
    <property type="project" value="InterPro"/>
</dbReference>
<protein>
    <recommendedName>
        <fullName evidence="2">histidine kinase</fullName>
        <ecNumber evidence="2">2.7.13.3</ecNumber>
    </recommendedName>
</protein>
<dbReference type="PROSITE" id="PS50110">
    <property type="entry name" value="RESPONSE_REGULATORY"/>
    <property type="match status" value="1"/>
</dbReference>
<dbReference type="Gene3D" id="3.30.450.40">
    <property type="match status" value="1"/>
</dbReference>
<dbReference type="PROSITE" id="PS50112">
    <property type="entry name" value="PAS"/>
    <property type="match status" value="2"/>
</dbReference>
<keyword evidence="8" id="KW-0902">Two-component regulatory system</keyword>
<keyword evidence="3 9" id="KW-0597">Phosphoprotein</keyword>
<dbReference type="PROSITE" id="PS50206">
    <property type="entry name" value="RHODANESE_3"/>
    <property type="match status" value="1"/>
</dbReference>
<dbReference type="InterPro" id="IPR011006">
    <property type="entry name" value="CheY-like_superfamily"/>
</dbReference>
<dbReference type="SUPFAM" id="SSF47384">
    <property type="entry name" value="Homodimeric domain of signal transducing histidine kinase"/>
    <property type="match status" value="1"/>
</dbReference>
<organism evidence="15 16">
    <name type="scientific">Azospirillum doebereinerae</name>
    <dbReference type="NCBI Taxonomy" id="92933"/>
    <lineage>
        <taxon>Bacteria</taxon>
        <taxon>Pseudomonadati</taxon>
        <taxon>Pseudomonadota</taxon>
        <taxon>Alphaproteobacteria</taxon>
        <taxon>Rhodospirillales</taxon>
        <taxon>Azospirillaceae</taxon>
        <taxon>Azospirillum</taxon>
    </lineage>
</organism>
<gene>
    <name evidence="15" type="ORF">EJ913_15325</name>
</gene>
<dbReference type="InterPro" id="IPR005467">
    <property type="entry name" value="His_kinase_dom"/>
</dbReference>
<dbReference type="Proteomes" id="UP000280346">
    <property type="component" value="Unassembled WGS sequence"/>
</dbReference>
<comment type="catalytic activity">
    <reaction evidence="1">
        <text>ATP + protein L-histidine = ADP + protein N-phospho-L-histidine.</text>
        <dbReference type="EC" id="2.7.13.3"/>
    </reaction>
</comment>
<feature type="domain" description="PAS" evidence="12">
    <location>
        <begin position="599"/>
        <end position="675"/>
    </location>
</feature>
<dbReference type="InterPro" id="IPR013655">
    <property type="entry name" value="PAS_fold_3"/>
</dbReference>
<dbReference type="PROSITE" id="PS50109">
    <property type="entry name" value="HIS_KIN"/>
    <property type="match status" value="1"/>
</dbReference>
<dbReference type="SUPFAM" id="SSF55785">
    <property type="entry name" value="PYP-like sensor domain (PAS domain)"/>
    <property type="match status" value="4"/>
</dbReference>
<dbReference type="InterPro" id="IPR029016">
    <property type="entry name" value="GAF-like_dom_sf"/>
</dbReference>
<dbReference type="EMBL" id="RZIJ01000011">
    <property type="protein sequence ID" value="RUQ69732.1"/>
    <property type="molecule type" value="Genomic_DNA"/>
</dbReference>
<feature type="domain" description="PAC" evidence="13">
    <location>
        <begin position="240"/>
        <end position="292"/>
    </location>
</feature>
<dbReference type="InterPro" id="IPR003594">
    <property type="entry name" value="HATPase_dom"/>
</dbReference>
<keyword evidence="7" id="KW-0067">ATP-binding</keyword>
<evidence type="ECO:0000256" key="6">
    <source>
        <dbReference type="ARBA" id="ARBA00022777"/>
    </source>
</evidence>
<dbReference type="SMART" id="SM00065">
    <property type="entry name" value="GAF"/>
    <property type="match status" value="1"/>
</dbReference>
<dbReference type="SUPFAM" id="SSF52172">
    <property type="entry name" value="CheY-like"/>
    <property type="match status" value="1"/>
</dbReference>
<dbReference type="Pfam" id="PF00989">
    <property type="entry name" value="PAS"/>
    <property type="match status" value="1"/>
</dbReference>
<dbReference type="InterPro" id="IPR000014">
    <property type="entry name" value="PAS"/>
</dbReference>
<dbReference type="InterPro" id="IPR036097">
    <property type="entry name" value="HisK_dim/P_sf"/>
</dbReference>
<feature type="domain" description="Response regulatory" evidence="11">
    <location>
        <begin position="966"/>
        <end position="1077"/>
    </location>
</feature>
<dbReference type="Pfam" id="PF01590">
    <property type="entry name" value="GAF"/>
    <property type="match status" value="1"/>
</dbReference>
<dbReference type="PANTHER" id="PTHR43065">
    <property type="entry name" value="SENSOR HISTIDINE KINASE"/>
    <property type="match status" value="1"/>
</dbReference>
<evidence type="ECO:0000256" key="3">
    <source>
        <dbReference type="ARBA" id="ARBA00022553"/>
    </source>
</evidence>
<dbReference type="GO" id="GO:0006355">
    <property type="term" value="P:regulation of DNA-templated transcription"/>
    <property type="evidence" value="ECO:0007669"/>
    <property type="project" value="InterPro"/>
</dbReference>
<evidence type="ECO:0000313" key="15">
    <source>
        <dbReference type="EMBL" id="RUQ69732.1"/>
    </source>
</evidence>
<dbReference type="Pfam" id="PF08448">
    <property type="entry name" value="PAS_4"/>
    <property type="match status" value="2"/>
</dbReference>